<dbReference type="PANTHER" id="PTHR32089">
    <property type="entry name" value="METHYL-ACCEPTING CHEMOTAXIS PROTEIN MCPB"/>
    <property type="match status" value="1"/>
</dbReference>
<feature type="transmembrane region" description="Helical" evidence="3">
    <location>
        <begin position="135"/>
        <end position="156"/>
    </location>
</feature>
<dbReference type="GO" id="GO:0016020">
    <property type="term" value="C:membrane"/>
    <property type="evidence" value="ECO:0007669"/>
    <property type="project" value="InterPro"/>
</dbReference>
<dbReference type="EMBL" id="RQHV01000002">
    <property type="protein sequence ID" value="TGN14580.1"/>
    <property type="molecule type" value="Genomic_DNA"/>
</dbReference>
<dbReference type="GO" id="GO:0007165">
    <property type="term" value="P:signal transduction"/>
    <property type="evidence" value="ECO:0007669"/>
    <property type="project" value="UniProtKB-KW"/>
</dbReference>
<feature type="transmembrane region" description="Helical" evidence="3">
    <location>
        <begin position="48"/>
        <end position="68"/>
    </location>
</feature>
<sequence>MKEQEKQKIKDWSLLGPVYVNRVRFSLASFYIVAVIGSYQTATALQNAIYFVGITAMFIYGSIQASLFNKGKLNKIFPRMFLFFDISVLFAVTASGLFTGKENAADLIKAPTLYALYYFYITYSAFLFSKKTLLACTYFSALCLVALLAICFSVGVEFKEAIGVQSMKGTIAISNEIFKILFLIAFGYLAGSVLDLLNRMREEADVKTHESNRQRVTMENKNTILKSVGEMLAGSVSVINGVVQNFNTQISNQALSIKEMSELMLSFSDSIQTSVGNINNQDDQIKTANANSDSLKANLISVSDSCSTLFNKMSDFRILGDSLSESVRDLDQRLISVSESQKQVSEVNQIMAEIADRTNLLALNASIEAARAGEHGRGFAVVAQEVAKLADNSNENATKIKNIIQKSNKFIQEGVELALKSRNQSSELQKGYHELSSVLSNLKDKIEIQKNTNLEMLSSLTKISELSKRIAEEAKLLSSDKDDMLGVVANMEASVAEVVKNADIIRENIYKLEKQANNLAED</sequence>
<keyword evidence="1 2" id="KW-0807">Transducer</keyword>
<dbReference type="RefSeq" id="WP_135762530.1">
    <property type="nucleotide sequence ID" value="NZ_RQHV01000002.1"/>
</dbReference>
<feature type="transmembrane region" description="Helical" evidence="3">
    <location>
        <begin position="80"/>
        <end position="99"/>
    </location>
</feature>
<gene>
    <name evidence="5" type="ORF">EHS11_00900</name>
</gene>
<dbReference type="OrthoDB" id="354666at2"/>
<evidence type="ECO:0000256" key="2">
    <source>
        <dbReference type="PROSITE-ProRule" id="PRU00284"/>
    </source>
</evidence>
<reference evidence="5" key="1">
    <citation type="journal article" date="2019" name="PLoS Negl. Trop. Dis.">
        <title>Revisiting the worldwide diversity of Leptospira species in the environment.</title>
        <authorList>
            <person name="Vincent A.T."/>
            <person name="Schiettekatte O."/>
            <person name="Bourhy P."/>
            <person name="Veyrier F.J."/>
            <person name="Picardeau M."/>
        </authorList>
    </citation>
    <scope>NUCLEOTIDE SEQUENCE [LARGE SCALE GENOMIC DNA]</scope>
    <source>
        <strain evidence="5">201400974</strain>
    </source>
</reference>
<dbReference type="Gene3D" id="1.10.287.950">
    <property type="entry name" value="Methyl-accepting chemotaxis protein"/>
    <property type="match status" value="1"/>
</dbReference>
<feature type="domain" description="Methyl-accepting transducer" evidence="4">
    <location>
        <begin position="228"/>
        <end position="478"/>
    </location>
</feature>
<evidence type="ECO:0000259" key="4">
    <source>
        <dbReference type="PROSITE" id="PS50111"/>
    </source>
</evidence>
<keyword evidence="3" id="KW-1133">Transmembrane helix</keyword>
<name>A0A4R9LVG5_9LEPT</name>
<evidence type="ECO:0000256" key="1">
    <source>
        <dbReference type="ARBA" id="ARBA00023224"/>
    </source>
</evidence>
<dbReference type="PROSITE" id="PS50111">
    <property type="entry name" value="CHEMOTAXIS_TRANSDUC_2"/>
    <property type="match status" value="1"/>
</dbReference>
<feature type="transmembrane region" description="Helical" evidence="3">
    <location>
        <begin position="21"/>
        <end position="42"/>
    </location>
</feature>
<dbReference type="Proteomes" id="UP000298264">
    <property type="component" value="Unassembled WGS sequence"/>
</dbReference>
<protein>
    <submittedName>
        <fullName evidence="5">Methyl-accepting chemotaxis protein</fullName>
    </submittedName>
</protein>
<evidence type="ECO:0000256" key="3">
    <source>
        <dbReference type="SAM" id="Phobius"/>
    </source>
</evidence>
<dbReference type="SUPFAM" id="SSF58104">
    <property type="entry name" value="Methyl-accepting chemotaxis protein (MCP) signaling domain"/>
    <property type="match status" value="1"/>
</dbReference>
<dbReference type="Pfam" id="PF00015">
    <property type="entry name" value="MCPsignal"/>
    <property type="match status" value="1"/>
</dbReference>
<dbReference type="SMART" id="SM00283">
    <property type="entry name" value="MA"/>
    <property type="match status" value="1"/>
</dbReference>
<comment type="caution">
    <text evidence="5">The sequence shown here is derived from an EMBL/GenBank/DDBJ whole genome shotgun (WGS) entry which is preliminary data.</text>
</comment>
<dbReference type="PANTHER" id="PTHR32089:SF112">
    <property type="entry name" value="LYSOZYME-LIKE PROTEIN-RELATED"/>
    <property type="match status" value="1"/>
</dbReference>
<feature type="transmembrane region" description="Helical" evidence="3">
    <location>
        <begin position="176"/>
        <end position="197"/>
    </location>
</feature>
<keyword evidence="6" id="KW-1185">Reference proteome</keyword>
<evidence type="ECO:0000313" key="6">
    <source>
        <dbReference type="Proteomes" id="UP000298264"/>
    </source>
</evidence>
<dbReference type="InterPro" id="IPR004089">
    <property type="entry name" value="MCPsignal_dom"/>
</dbReference>
<evidence type="ECO:0000313" key="5">
    <source>
        <dbReference type="EMBL" id="TGN14580.1"/>
    </source>
</evidence>
<organism evidence="5 6">
    <name type="scientific">Leptospira ilyithenensis</name>
    <dbReference type="NCBI Taxonomy" id="2484901"/>
    <lineage>
        <taxon>Bacteria</taxon>
        <taxon>Pseudomonadati</taxon>
        <taxon>Spirochaetota</taxon>
        <taxon>Spirochaetia</taxon>
        <taxon>Leptospirales</taxon>
        <taxon>Leptospiraceae</taxon>
        <taxon>Leptospira</taxon>
    </lineage>
</organism>
<keyword evidence="3" id="KW-0812">Transmembrane</keyword>
<feature type="transmembrane region" description="Helical" evidence="3">
    <location>
        <begin position="111"/>
        <end position="128"/>
    </location>
</feature>
<dbReference type="AlphaFoldDB" id="A0A4R9LVG5"/>
<accession>A0A4R9LVG5</accession>
<keyword evidence="3" id="KW-0472">Membrane</keyword>
<proteinExistence type="predicted"/>